<dbReference type="PANTHER" id="PTHR30026:SF20">
    <property type="entry name" value="OUTER MEMBRANE PROTEIN TOLC"/>
    <property type="match status" value="1"/>
</dbReference>
<keyword evidence="4" id="KW-1134">Transmembrane beta strand</keyword>
<dbReference type="Gene3D" id="1.20.1600.10">
    <property type="entry name" value="Outer membrane efflux proteins (OEP)"/>
    <property type="match status" value="1"/>
</dbReference>
<evidence type="ECO:0000256" key="6">
    <source>
        <dbReference type="ARBA" id="ARBA00023136"/>
    </source>
</evidence>
<proteinExistence type="inferred from homology"/>
<sequence length="476" mass="52564">MINVRRLTVITLCVTSSSIGGNVLRAQDNPAMNTYATPTTEQTVENNSQQLPAEWTLQDCIDYALEQNITLRKSRINAESTAVDVKTAKAALFPSLSFSTSQNMVNRPYQESSSTVSGTEILRSNSKTSYNGNYGLNAQWTVYNGSKRLKTIEQEKLNNRVAELDVATSEKNIEESITQTYVQILYAAESVKVNESTLAVSEAQCDRGKELLAAGSLSKADLAQLEAQVSTDRYQLVTAQTTLQNYKLQLKQLLELDGEEEMNLYLPALDNSKVLSPLPTKTDVYHAALAVRPEIESGKLNIQASELNIDIARAGYMPSVSLSAGIGTNNTSGSDFTFAQQVKNGWNNSLGLSISVPIFNNRQTKSAVQKAKLQRETSMLNLLDEQKTLYKTIEGLWLDANSAQQRYVAAQEKLRSTQTSFDLVSAQFNLGMKNTVELLTEKNNLLSAQQETLQAKYMAILNAQLLKFYQGGDIEL</sequence>
<organism evidence="8 9">
    <name type="scientific">Bacteroides nordii</name>
    <dbReference type="NCBI Taxonomy" id="291645"/>
    <lineage>
        <taxon>Bacteria</taxon>
        <taxon>Pseudomonadati</taxon>
        <taxon>Bacteroidota</taxon>
        <taxon>Bacteroidia</taxon>
        <taxon>Bacteroidales</taxon>
        <taxon>Bacteroidaceae</taxon>
        <taxon>Bacteroides</taxon>
    </lineage>
</organism>
<evidence type="ECO:0000256" key="7">
    <source>
        <dbReference type="ARBA" id="ARBA00023237"/>
    </source>
</evidence>
<dbReference type="InterPro" id="IPR003423">
    <property type="entry name" value="OMP_efflux"/>
</dbReference>
<keyword evidence="5" id="KW-0812">Transmembrane</keyword>
<evidence type="ECO:0000256" key="2">
    <source>
        <dbReference type="ARBA" id="ARBA00007613"/>
    </source>
</evidence>
<dbReference type="GO" id="GO:0015288">
    <property type="term" value="F:porin activity"/>
    <property type="evidence" value="ECO:0007669"/>
    <property type="project" value="TreeGrafter"/>
</dbReference>
<dbReference type="EMBL" id="QSGO01000008">
    <property type="protein sequence ID" value="RHB34737.1"/>
    <property type="molecule type" value="Genomic_DNA"/>
</dbReference>
<accession>A0A413VM79</accession>
<dbReference type="PANTHER" id="PTHR30026">
    <property type="entry name" value="OUTER MEMBRANE PROTEIN TOLC"/>
    <property type="match status" value="1"/>
</dbReference>
<dbReference type="AlphaFoldDB" id="A0A413VM79"/>
<dbReference type="GO" id="GO:0015562">
    <property type="term" value="F:efflux transmembrane transporter activity"/>
    <property type="evidence" value="ECO:0007669"/>
    <property type="project" value="InterPro"/>
</dbReference>
<evidence type="ECO:0000256" key="5">
    <source>
        <dbReference type="ARBA" id="ARBA00022692"/>
    </source>
</evidence>
<dbReference type="InterPro" id="IPR051906">
    <property type="entry name" value="TolC-like"/>
</dbReference>
<dbReference type="RefSeq" id="WP_122201659.1">
    <property type="nucleotide sequence ID" value="NZ_CABJFV010000008.1"/>
</dbReference>
<gene>
    <name evidence="8" type="ORF">DW888_12320</name>
</gene>
<dbReference type="Proteomes" id="UP000284379">
    <property type="component" value="Unassembled WGS sequence"/>
</dbReference>
<reference evidence="8 9" key="1">
    <citation type="submission" date="2018-08" db="EMBL/GenBank/DDBJ databases">
        <title>A genome reference for cultivated species of the human gut microbiota.</title>
        <authorList>
            <person name="Zou Y."/>
            <person name="Xue W."/>
            <person name="Luo G."/>
        </authorList>
    </citation>
    <scope>NUCLEOTIDE SEQUENCE [LARGE SCALE GENOMIC DNA]</scope>
    <source>
        <strain evidence="8 9">AM40-30BH</strain>
    </source>
</reference>
<name>A0A413VM79_9BACE</name>
<comment type="caution">
    <text evidence="8">The sequence shown here is derived from an EMBL/GenBank/DDBJ whole genome shotgun (WGS) entry which is preliminary data.</text>
</comment>
<evidence type="ECO:0000313" key="9">
    <source>
        <dbReference type="Proteomes" id="UP000284379"/>
    </source>
</evidence>
<keyword evidence="7" id="KW-0998">Cell outer membrane</keyword>
<evidence type="ECO:0000313" key="8">
    <source>
        <dbReference type="EMBL" id="RHB34737.1"/>
    </source>
</evidence>
<dbReference type="Pfam" id="PF02321">
    <property type="entry name" value="OEP"/>
    <property type="match status" value="2"/>
</dbReference>
<evidence type="ECO:0000256" key="3">
    <source>
        <dbReference type="ARBA" id="ARBA00022448"/>
    </source>
</evidence>
<dbReference type="GO" id="GO:0009279">
    <property type="term" value="C:cell outer membrane"/>
    <property type="evidence" value="ECO:0007669"/>
    <property type="project" value="UniProtKB-SubCell"/>
</dbReference>
<comment type="similarity">
    <text evidence="2">Belongs to the outer membrane factor (OMF) (TC 1.B.17) family.</text>
</comment>
<keyword evidence="3" id="KW-0813">Transport</keyword>
<keyword evidence="6" id="KW-0472">Membrane</keyword>
<protein>
    <submittedName>
        <fullName evidence="8">TolC family protein</fullName>
    </submittedName>
</protein>
<dbReference type="SUPFAM" id="SSF56954">
    <property type="entry name" value="Outer membrane efflux proteins (OEP)"/>
    <property type="match status" value="1"/>
</dbReference>
<dbReference type="GO" id="GO:1990281">
    <property type="term" value="C:efflux pump complex"/>
    <property type="evidence" value="ECO:0007669"/>
    <property type="project" value="TreeGrafter"/>
</dbReference>
<evidence type="ECO:0000256" key="4">
    <source>
        <dbReference type="ARBA" id="ARBA00022452"/>
    </source>
</evidence>
<comment type="subcellular location">
    <subcellularLocation>
        <location evidence="1">Cell outer membrane</location>
    </subcellularLocation>
</comment>
<evidence type="ECO:0000256" key="1">
    <source>
        <dbReference type="ARBA" id="ARBA00004442"/>
    </source>
</evidence>